<keyword evidence="3" id="KW-0975">Bacterial flagellum</keyword>
<evidence type="ECO:0000256" key="2">
    <source>
        <dbReference type="ARBA" id="ARBA00022741"/>
    </source>
</evidence>
<evidence type="ECO:0000313" key="7">
    <source>
        <dbReference type="Proteomes" id="UP000625804"/>
    </source>
</evidence>
<dbReference type="Proteomes" id="UP000625804">
    <property type="component" value="Unassembled WGS sequence"/>
</dbReference>
<dbReference type="EMBL" id="JABTTE010000014">
    <property type="protein sequence ID" value="NSL52318.1"/>
    <property type="molecule type" value="Genomic_DNA"/>
</dbReference>
<dbReference type="SUPFAM" id="SSF141371">
    <property type="entry name" value="PilZ domain-like"/>
    <property type="match status" value="1"/>
</dbReference>
<dbReference type="RefSeq" id="WP_173731519.1">
    <property type="nucleotide sequence ID" value="NZ_JABTTE010000014.1"/>
</dbReference>
<dbReference type="Pfam" id="PF07238">
    <property type="entry name" value="PilZ"/>
    <property type="match status" value="1"/>
</dbReference>
<evidence type="ECO:0000256" key="1">
    <source>
        <dbReference type="ARBA" id="ARBA00022636"/>
    </source>
</evidence>
<keyword evidence="6" id="KW-0969">Cilium</keyword>
<keyword evidence="2" id="KW-0547">Nucleotide-binding</keyword>
<dbReference type="Gene3D" id="2.40.10.220">
    <property type="entry name" value="predicted glycosyltransferase like domains"/>
    <property type="match status" value="1"/>
</dbReference>
<dbReference type="GO" id="GO:0035438">
    <property type="term" value="F:cyclic-di-GMP binding"/>
    <property type="evidence" value="ECO:0007669"/>
    <property type="project" value="InterPro"/>
</dbReference>
<dbReference type="Gene3D" id="2.30.110.10">
    <property type="entry name" value="Electron Transport, Fmn-binding Protein, Chain A"/>
    <property type="match status" value="1"/>
</dbReference>
<proteinExistence type="predicted"/>
<dbReference type="Pfam" id="PF12945">
    <property type="entry name" value="PilZNR"/>
    <property type="match status" value="1"/>
</dbReference>
<reference evidence="6" key="1">
    <citation type="submission" date="2020-06" db="EMBL/GenBank/DDBJ databases">
        <title>A novel thermopfilic bacterium from Erzurum, Turkey.</title>
        <authorList>
            <person name="Adiguzel A."/>
            <person name="Ay H."/>
            <person name="Baltaci M.O."/>
        </authorList>
    </citation>
    <scope>NUCLEOTIDE SEQUENCE</scope>
    <source>
        <strain evidence="6">P2</strain>
    </source>
</reference>
<evidence type="ECO:0000259" key="4">
    <source>
        <dbReference type="Pfam" id="PF07238"/>
    </source>
</evidence>
<keyword evidence="6" id="KW-0282">Flagellum</keyword>
<evidence type="ECO:0000256" key="3">
    <source>
        <dbReference type="ARBA" id="ARBA00023143"/>
    </source>
</evidence>
<dbReference type="InterPro" id="IPR009875">
    <property type="entry name" value="PilZ_domain"/>
</dbReference>
<gene>
    <name evidence="6" type="ORF">HR057_11185</name>
</gene>
<name>A0A8J8GID8_9BACI</name>
<protein>
    <submittedName>
        <fullName evidence="6">Flagellar brake domain-containing protein</fullName>
    </submittedName>
</protein>
<evidence type="ECO:0000259" key="5">
    <source>
        <dbReference type="Pfam" id="PF12945"/>
    </source>
</evidence>
<feature type="domain" description="PilZ" evidence="4">
    <location>
        <begin position="99"/>
        <end position="209"/>
    </location>
</feature>
<evidence type="ECO:0000313" key="6">
    <source>
        <dbReference type="EMBL" id="NSL52318.1"/>
    </source>
</evidence>
<dbReference type="AlphaFoldDB" id="A0A8J8GID8"/>
<keyword evidence="1" id="KW-0973">c-di-GMP</keyword>
<feature type="domain" description="Type III secretion system flagellar brake protein YcgR PilZN" evidence="5">
    <location>
        <begin position="4"/>
        <end position="90"/>
    </location>
</feature>
<organism evidence="6 7">
    <name type="scientific">Calidifontibacillus erzurumensis</name>
    <dbReference type="NCBI Taxonomy" id="2741433"/>
    <lineage>
        <taxon>Bacteria</taxon>
        <taxon>Bacillati</taxon>
        <taxon>Bacillota</taxon>
        <taxon>Bacilli</taxon>
        <taxon>Bacillales</taxon>
        <taxon>Bacillaceae</taxon>
        <taxon>Calidifontibacillus/Schinkia group</taxon>
        <taxon>Calidifontibacillus</taxon>
    </lineage>
</organism>
<keyword evidence="6" id="KW-0966">Cell projection</keyword>
<keyword evidence="7" id="KW-1185">Reference proteome</keyword>
<comment type="caution">
    <text evidence="6">The sequence shown here is derived from an EMBL/GenBank/DDBJ whole genome shotgun (WGS) entry which is preliminary data.</text>
</comment>
<dbReference type="InterPro" id="IPR009926">
    <property type="entry name" value="T3SS_YcgR_PilZN"/>
</dbReference>
<dbReference type="InterPro" id="IPR012349">
    <property type="entry name" value="Split_barrel_FMN-bd"/>
</dbReference>
<accession>A0A8J8GID8</accession>
<sequence>MLSIGDTLFIKLKNSEDQDRYKSKIVDIKNQLIFIDYPISEKTGKHAFFLDGTAFEASFLSKKDNIIYSFESVIVGRKKENIPMMIINYPGKEKLFRIQRREFVRIETSVDVAVHPLNNNEFKPFVTVTSDISGGGAAFILPPKHQFKVNMEILCYFVLPLSNGEYFYINTKSKIIRLIYGEMGNRDKASIQYIDLPESKIQQIIKFCFDRQLSDRKKGY</sequence>